<feature type="transmembrane region" description="Helical" evidence="1">
    <location>
        <begin position="258"/>
        <end position="278"/>
    </location>
</feature>
<evidence type="ECO:0008006" key="4">
    <source>
        <dbReference type="Google" id="ProtNLM"/>
    </source>
</evidence>
<feature type="transmembrane region" description="Helical" evidence="1">
    <location>
        <begin position="102"/>
        <end position="120"/>
    </location>
</feature>
<keyword evidence="1" id="KW-0812">Transmembrane</keyword>
<dbReference type="InterPro" id="IPR014710">
    <property type="entry name" value="RmlC-like_jellyroll"/>
</dbReference>
<proteinExistence type="predicted"/>
<feature type="transmembrane region" description="Helical" evidence="1">
    <location>
        <begin position="141"/>
        <end position="158"/>
    </location>
</feature>
<dbReference type="EMBL" id="JAVDQD010000001">
    <property type="protein sequence ID" value="MDR6237427.1"/>
    <property type="molecule type" value="Genomic_DNA"/>
</dbReference>
<keyword evidence="1" id="KW-1133">Transmembrane helix</keyword>
<feature type="transmembrane region" description="Helical" evidence="1">
    <location>
        <begin position="40"/>
        <end position="58"/>
    </location>
</feature>
<feature type="transmembrane region" description="Helical" evidence="1">
    <location>
        <begin position="369"/>
        <end position="387"/>
    </location>
</feature>
<protein>
    <recommendedName>
        <fullName evidence="4">Cyclic nucleotide-binding domain-containing protein</fullName>
    </recommendedName>
</protein>
<accession>A0AAE3XJC0</accession>
<feature type="transmembrane region" description="Helical" evidence="1">
    <location>
        <begin position="290"/>
        <end position="308"/>
    </location>
</feature>
<organism evidence="2 3">
    <name type="scientific">Aureibacter tunicatorum</name>
    <dbReference type="NCBI Taxonomy" id="866807"/>
    <lineage>
        <taxon>Bacteria</taxon>
        <taxon>Pseudomonadati</taxon>
        <taxon>Bacteroidota</taxon>
        <taxon>Cytophagia</taxon>
        <taxon>Cytophagales</taxon>
        <taxon>Persicobacteraceae</taxon>
        <taxon>Aureibacter</taxon>
    </lineage>
</organism>
<evidence type="ECO:0000313" key="3">
    <source>
        <dbReference type="Proteomes" id="UP001185092"/>
    </source>
</evidence>
<sequence>MKQKHSIYYLFALLLGIVFSYYQTLIFVNITQKPLPLNEVVSVLFYSGLAILPIGMIYRYLASKYSFSVFGGFSFISFLAIVCYQAIWENYYKMSMATYLEWRYTFGILLVSQFFVYNIINSLAKHTADELKVVKRGTWTEASFIIGCIVSVAFLLLEDKRFVGLNIREIFSNLYILLIPLVLVFIVMISVSRDLNRVRYNHLVVKTENKKRKLFVDGYFLRLLALSVFMYFGLWLTYIDFIKIANHGVKESHDGGLGFWLILLGVVALFQIIFRFVVIPKVESQFSQKVSKLLLPIIFVVFQILLFVSDKYLVEESNPDSYFFYFLIASLGFGAFVALLKGFSFPLLWTYLLPINIDRRNDYQTNLQLYSNVLSMVLAAVAVKYLVPLISVESIGLKALQWGNALFWILFVFLAHRLYIMNLKESLDDRQKDAKLKVDRKALVTPQDQLEYILSKTSNSTVAINSITMLSILHYKRYREWMRGFGYHNLWDNETVQEHLLYHIRELRLVEYIPLLAEIAEGKNFRILRNAQLIEETLTYLLEIKERLETEKSFIQQLSNSRLYKERIIGAELSRYLKKKEDASMMNYRLMHDADLRVQQQAISSNGIYEKEEVRKTLVHRLSEPKLVNVGKMAIVEAGDQMISYLEEAFNMSNQSESAQLAILKAYGEIGSKAASDKLLDKLVHPNPKIASESLASLSKTVFSADKDKFSQLRSALEEKCSLTINNIYILSVLRRESSSEILVSSMKDEIRYNYDDIYKLLSLLYDNNTISLIKQYIWSVNSEESEFALELINITISDDLKPMLLPLLDQRPDDLRLKSLEYVFPVEQNDKHQILKSLLLRDYKDLNRWSRVCVMKELAEFKDPQDFEHFNAHLLNHDGLLAETACMIIKESEIFSFDDIKGRFMLEKAFRQIEKQVNEAIRLKGITQKSIPILQFEITSYLKKINPLTKISGLLLLELAKFQTTRHFFEGDIICGHDRAIDMDYYIIFNGEVRLHQNIGKPRNFAGGQLVSYWQLKDPFSPMRMEALTPCSMYKISAENLNNLLSDFPEIRHEMLTYNFDLKSELGFQEKAFEPELLALML</sequence>
<evidence type="ECO:0000256" key="1">
    <source>
        <dbReference type="SAM" id="Phobius"/>
    </source>
</evidence>
<keyword evidence="1" id="KW-0472">Membrane</keyword>
<dbReference type="RefSeq" id="WP_309936892.1">
    <property type="nucleotide sequence ID" value="NZ_AP025305.1"/>
</dbReference>
<dbReference type="CDD" id="cd00038">
    <property type="entry name" value="CAP_ED"/>
    <property type="match status" value="1"/>
</dbReference>
<evidence type="ECO:0000313" key="2">
    <source>
        <dbReference type="EMBL" id="MDR6237427.1"/>
    </source>
</evidence>
<dbReference type="InterPro" id="IPR000595">
    <property type="entry name" value="cNMP-bd_dom"/>
</dbReference>
<reference evidence="2" key="1">
    <citation type="submission" date="2023-07" db="EMBL/GenBank/DDBJ databases">
        <title>Genomic Encyclopedia of Type Strains, Phase IV (KMG-IV): sequencing the most valuable type-strain genomes for metagenomic binning, comparative biology and taxonomic classification.</title>
        <authorList>
            <person name="Goeker M."/>
        </authorList>
    </citation>
    <scope>NUCLEOTIDE SEQUENCE</scope>
    <source>
        <strain evidence="2">DSM 26174</strain>
    </source>
</reference>
<feature type="transmembrane region" description="Helical" evidence="1">
    <location>
        <begin position="65"/>
        <end position="87"/>
    </location>
</feature>
<name>A0AAE3XJC0_9BACT</name>
<dbReference type="AlphaFoldDB" id="A0AAE3XJC0"/>
<comment type="caution">
    <text evidence="2">The sequence shown here is derived from an EMBL/GenBank/DDBJ whole genome shotgun (WGS) entry which is preliminary data.</text>
</comment>
<feature type="transmembrane region" description="Helical" evidence="1">
    <location>
        <begin position="7"/>
        <end position="28"/>
    </location>
</feature>
<feature type="transmembrane region" description="Helical" evidence="1">
    <location>
        <begin position="170"/>
        <end position="191"/>
    </location>
</feature>
<dbReference type="InterPro" id="IPR018490">
    <property type="entry name" value="cNMP-bd_dom_sf"/>
</dbReference>
<dbReference type="SUPFAM" id="SSF51206">
    <property type="entry name" value="cAMP-binding domain-like"/>
    <property type="match status" value="1"/>
</dbReference>
<gene>
    <name evidence="2" type="ORF">HNQ88_000403</name>
</gene>
<feature type="transmembrane region" description="Helical" evidence="1">
    <location>
        <begin position="323"/>
        <end position="348"/>
    </location>
</feature>
<dbReference type="Gene3D" id="2.60.120.10">
    <property type="entry name" value="Jelly Rolls"/>
    <property type="match status" value="1"/>
</dbReference>
<feature type="transmembrane region" description="Helical" evidence="1">
    <location>
        <begin position="219"/>
        <end position="238"/>
    </location>
</feature>
<keyword evidence="3" id="KW-1185">Reference proteome</keyword>
<dbReference type="Proteomes" id="UP001185092">
    <property type="component" value="Unassembled WGS sequence"/>
</dbReference>